<dbReference type="RefSeq" id="WP_127736487.1">
    <property type="nucleotide sequence ID" value="NZ_RZTZ01000001.1"/>
</dbReference>
<sequence length="349" mass="40528">MAKEIILLAAVAAGSILILLVLLAYLVIRKVLENSRRKQINEIKENIAQDVFLTLQDKRNEFVFTAESLLEKKALEELLTKYTEVLEGEQEKESLRVLAAANLTDYYQKNVTARKWSTRMNTLYHIESFQLEMLKDELIHLAEADSKRSKEEKIQIYRILASFQYEGIFSLINKQEYLAEKDYRSILTRLDKDIFASMLERFEECVGELKLAILDIVGVRKELEYIRFLEDVFNSYEGELRLRALKAISNIGFVPSIDNYLPLCQSDVWQERMMAARLLGFVKGDTALLLLKKLLHDRSWWVRSQAAESIMKFKTGMVVLEDVLQHSTDPFARDMAWEWINKGQIKGAN</sequence>
<keyword evidence="1" id="KW-0812">Transmembrane</keyword>
<dbReference type="Proteomes" id="UP000288024">
    <property type="component" value="Unassembled WGS sequence"/>
</dbReference>
<evidence type="ECO:0000313" key="3">
    <source>
        <dbReference type="EMBL" id="RVT67755.1"/>
    </source>
</evidence>
<comment type="caution">
    <text evidence="3">The sequence shown here is derived from an EMBL/GenBank/DDBJ whole genome shotgun (WGS) entry which is preliminary data.</text>
</comment>
<reference evidence="3 4" key="1">
    <citation type="submission" date="2019-01" db="EMBL/GenBank/DDBJ databases">
        <title>Bacillus sp. M5HDSG1-1, whole genome shotgun sequence.</title>
        <authorList>
            <person name="Tuo L."/>
        </authorList>
    </citation>
    <scope>NUCLEOTIDE SEQUENCE [LARGE SCALE GENOMIC DNA]</scope>
    <source>
        <strain evidence="3 4">M5HDSG1-1</strain>
    </source>
</reference>
<dbReference type="PROSITE" id="PS50166">
    <property type="entry name" value="IMPORTIN_B_NT"/>
    <property type="match status" value="1"/>
</dbReference>
<proteinExistence type="predicted"/>
<dbReference type="Gene3D" id="1.25.10.10">
    <property type="entry name" value="Leucine-rich Repeat Variant"/>
    <property type="match status" value="1"/>
</dbReference>
<dbReference type="InterPro" id="IPR016024">
    <property type="entry name" value="ARM-type_fold"/>
</dbReference>
<dbReference type="Pfam" id="PF13646">
    <property type="entry name" value="HEAT_2"/>
    <property type="match status" value="1"/>
</dbReference>
<dbReference type="InterPro" id="IPR011989">
    <property type="entry name" value="ARM-like"/>
</dbReference>
<feature type="domain" description="Importin N-terminal" evidence="2">
    <location>
        <begin position="66"/>
        <end position="144"/>
    </location>
</feature>
<feature type="transmembrane region" description="Helical" evidence="1">
    <location>
        <begin position="6"/>
        <end position="28"/>
    </location>
</feature>
<organism evidence="3 4">
    <name type="scientific">Niallia taxi</name>
    <dbReference type="NCBI Taxonomy" id="2499688"/>
    <lineage>
        <taxon>Bacteria</taxon>
        <taxon>Bacillati</taxon>
        <taxon>Bacillota</taxon>
        <taxon>Bacilli</taxon>
        <taxon>Bacillales</taxon>
        <taxon>Bacillaceae</taxon>
        <taxon>Niallia</taxon>
    </lineage>
</organism>
<evidence type="ECO:0000259" key="2">
    <source>
        <dbReference type="PROSITE" id="PS50166"/>
    </source>
</evidence>
<name>A0A3S2UZA3_9BACI</name>
<evidence type="ECO:0000256" key="1">
    <source>
        <dbReference type="SAM" id="Phobius"/>
    </source>
</evidence>
<evidence type="ECO:0000313" key="4">
    <source>
        <dbReference type="Proteomes" id="UP000288024"/>
    </source>
</evidence>
<dbReference type="SUPFAM" id="SSF48371">
    <property type="entry name" value="ARM repeat"/>
    <property type="match status" value="1"/>
</dbReference>
<dbReference type="InterPro" id="IPR001494">
    <property type="entry name" value="Importin-beta_N"/>
</dbReference>
<dbReference type="GO" id="GO:0031267">
    <property type="term" value="F:small GTPase binding"/>
    <property type="evidence" value="ECO:0007669"/>
    <property type="project" value="InterPro"/>
</dbReference>
<protein>
    <submittedName>
        <fullName evidence="3">HEAT repeat domain-containing protein</fullName>
    </submittedName>
</protein>
<keyword evidence="4" id="KW-1185">Reference proteome</keyword>
<keyword evidence="1" id="KW-0472">Membrane</keyword>
<accession>A0A3S2UZA3</accession>
<keyword evidence="1" id="KW-1133">Transmembrane helix</keyword>
<dbReference type="GO" id="GO:0006886">
    <property type="term" value="P:intracellular protein transport"/>
    <property type="evidence" value="ECO:0007669"/>
    <property type="project" value="InterPro"/>
</dbReference>
<dbReference type="AlphaFoldDB" id="A0A3S2UZA3"/>
<dbReference type="EMBL" id="RZTZ01000001">
    <property type="protein sequence ID" value="RVT67755.1"/>
    <property type="molecule type" value="Genomic_DNA"/>
</dbReference>
<gene>
    <name evidence="3" type="ORF">EM808_04585</name>
</gene>